<keyword evidence="11" id="KW-1208">Phospholipid metabolism</keyword>
<sequence>MSLNIDLSAWQLALLILDYGIKIIAIGVVPEGRRPSSSTAWLLAILVLPLVGLPLFLLMGSPYINRRRHRIQQEANELISDVTASTPNHPEGRLSPEIESLIQLNRNLTGHPALIGHNKGLHASYDEAIMAMARAIDRAEKYVLIEIYIQSWDEVTDVFFQSLKRARERGVEVKLLLDQIGSYKYKGYRTLGKRLTAIDVDWRLMLPLQLHKGRFRRPDLRNHRKIVVIDGHTGFLGSMNIIKRQYKTKNRAWIDYMVELTGPVVTSLAAVFAVDWYLESEEQLSLDMQPYDDAMTDDSNHLQLVPSGPGYTTEPNLRMFNSVVHHAKDKLILCSPYFIPDESLLEAVTTACYRDVEVELLVSAKADQFMVNHAQSSYYQALLEAGVRIFQFPEPFVLHSKFILADPNLPGRDPLCMFGSSNMDMRSFGLNYESTMLVAKGDLIDDFTQLATNYKKVCHELTLEEWNKRGLLRRYVDNVMRLTSALQ</sequence>
<dbReference type="KEGG" id="cmin:NCTC10288_00289"/>
<reference evidence="16 17" key="1">
    <citation type="submission" date="2018-06" db="EMBL/GenBank/DDBJ databases">
        <authorList>
            <consortium name="Pathogen Informatics"/>
            <person name="Doyle S."/>
        </authorList>
    </citation>
    <scope>NUCLEOTIDE SEQUENCE [LARGE SCALE GENOMIC DNA]</scope>
    <source>
        <strain evidence="16 17">NCTC10288</strain>
    </source>
</reference>
<evidence type="ECO:0000256" key="8">
    <source>
        <dbReference type="ARBA" id="ARBA00023098"/>
    </source>
</evidence>
<evidence type="ECO:0000256" key="11">
    <source>
        <dbReference type="ARBA" id="ARBA00023264"/>
    </source>
</evidence>
<feature type="transmembrane region" description="Helical" evidence="13">
    <location>
        <begin position="253"/>
        <end position="278"/>
    </location>
</feature>
<accession>A0A2X4U783</accession>
<feature type="transmembrane region" description="Helical" evidence="13">
    <location>
        <begin position="12"/>
        <end position="29"/>
    </location>
</feature>
<organism evidence="16 17">
    <name type="scientific">Corynebacterium minutissimum</name>
    <dbReference type="NCBI Taxonomy" id="38301"/>
    <lineage>
        <taxon>Bacteria</taxon>
        <taxon>Bacillati</taxon>
        <taxon>Actinomycetota</taxon>
        <taxon>Actinomycetes</taxon>
        <taxon>Mycobacteriales</taxon>
        <taxon>Corynebacteriaceae</taxon>
        <taxon>Corynebacterium</taxon>
    </lineage>
</organism>
<keyword evidence="6" id="KW-0677">Repeat</keyword>
<dbReference type="Proteomes" id="UP000249264">
    <property type="component" value="Chromosome 1"/>
</dbReference>
<keyword evidence="18" id="KW-1185">Reference proteome</keyword>
<evidence type="ECO:0000313" key="18">
    <source>
        <dbReference type="Proteomes" id="UP000594905"/>
    </source>
</evidence>
<dbReference type="PROSITE" id="PS50035">
    <property type="entry name" value="PLD"/>
    <property type="match status" value="2"/>
</dbReference>
<dbReference type="PANTHER" id="PTHR21248">
    <property type="entry name" value="CARDIOLIPIN SYNTHASE"/>
    <property type="match status" value="1"/>
</dbReference>
<keyword evidence="3" id="KW-0444">Lipid biosynthesis</keyword>
<keyword evidence="2" id="KW-1003">Cell membrane</keyword>
<dbReference type="Gene3D" id="3.30.870.10">
    <property type="entry name" value="Endonuclease Chain A"/>
    <property type="match status" value="2"/>
</dbReference>
<reference evidence="15 18" key="2">
    <citation type="submission" date="2020-12" db="EMBL/GenBank/DDBJ databases">
        <title>FDA dAtabase for Regulatory Grade micrObial Sequences (FDA-ARGOS): Supporting development and validation of Infectious Disease Dx tests.</title>
        <authorList>
            <person name="Sproer C."/>
            <person name="Gronow S."/>
            <person name="Severitt S."/>
            <person name="Schroder I."/>
            <person name="Tallon L."/>
            <person name="Sadzewicz L."/>
            <person name="Zhao X."/>
            <person name="Boylan J."/>
            <person name="Ott S."/>
            <person name="Bowen H."/>
            <person name="Vavikolanu K."/>
            <person name="Mehta A."/>
            <person name="Aluvathingal J."/>
            <person name="Nadendla S."/>
            <person name="Lowell S."/>
            <person name="Myers T."/>
            <person name="Yan Y."/>
            <person name="Sichtig H."/>
        </authorList>
    </citation>
    <scope>NUCLEOTIDE SEQUENCE [LARGE SCALE GENOMIC DNA]</scope>
    <source>
        <strain evidence="15 18">FDAARGOS_894</strain>
    </source>
</reference>
<dbReference type="EC" id="2.7.8.-" evidence="12"/>
<dbReference type="GO" id="GO:0008808">
    <property type="term" value="F:cardiolipin synthase activity"/>
    <property type="evidence" value="ECO:0007669"/>
    <property type="project" value="UniProtKB-UniRule"/>
</dbReference>
<feature type="domain" description="PLD phosphodiesterase" evidence="14">
    <location>
        <begin position="394"/>
        <end position="427"/>
    </location>
</feature>
<dbReference type="GO" id="GO:0032049">
    <property type="term" value="P:cardiolipin biosynthetic process"/>
    <property type="evidence" value="ECO:0007669"/>
    <property type="project" value="UniProtKB-UniRule"/>
</dbReference>
<feature type="domain" description="PLD phosphodiesterase" evidence="14">
    <location>
        <begin position="218"/>
        <end position="245"/>
    </location>
</feature>
<evidence type="ECO:0000256" key="10">
    <source>
        <dbReference type="ARBA" id="ARBA00023209"/>
    </source>
</evidence>
<comment type="subcellular location">
    <subcellularLocation>
        <location evidence="1">Cell membrane</location>
        <topology evidence="1">Multi-pass membrane protein</topology>
    </subcellularLocation>
</comment>
<evidence type="ECO:0000313" key="17">
    <source>
        <dbReference type="Proteomes" id="UP000249264"/>
    </source>
</evidence>
<evidence type="ECO:0000256" key="12">
    <source>
        <dbReference type="NCBIfam" id="TIGR04265"/>
    </source>
</evidence>
<keyword evidence="7 13" id="KW-1133">Transmembrane helix</keyword>
<dbReference type="STRING" id="38301.NX84_11790"/>
<dbReference type="Proteomes" id="UP000594905">
    <property type="component" value="Chromosome"/>
</dbReference>
<dbReference type="GeneID" id="70782233"/>
<gene>
    <name evidence="16" type="primary">cls</name>
    <name evidence="15" type="ORF">I6G51_00470</name>
    <name evidence="16" type="ORF">NCTC10288_00289</name>
</gene>
<evidence type="ECO:0000256" key="4">
    <source>
        <dbReference type="ARBA" id="ARBA00022679"/>
    </source>
</evidence>
<evidence type="ECO:0000256" key="7">
    <source>
        <dbReference type="ARBA" id="ARBA00022989"/>
    </source>
</evidence>
<keyword evidence="9 13" id="KW-0472">Membrane</keyword>
<keyword evidence="5 13" id="KW-0812">Transmembrane</keyword>
<dbReference type="SUPFAM" id="SSF56024">
    <property type="entry name" value="Phospholipase D/nuclease"/>
    <property type="match status" value="2"/>
</dbReference>
<protein>
    <recommendedName>
        <fullName evidence="12">Cardiolipin synthase</fullName>
        <ecNumber evidence="12">2.7.8.-</ecNumber>
    </recommendedName>
</protein>
<keyword evidence="10" id="KW-0594">Phospholipid biosynthesis</keyword>
<dbReference type="InterPro" id="IPR001736">
    <property type="entry name" value="PLipase_D/transphosphatidylase"/>
</dbReference>
<dbReference type="RefSeq" id="WP_039676818.1">
    <property type="nucleotide sequence ID" value="NZ_CP065689.1"/>
</dbReference>
<dbReference type="OrthoDB" id="9762009at2"/>
<dbReference type="InterPro" id="IPR025202">
    <property type="entry name" value="PLD-like_dom"/>
</dbReference>
<dbReference type="InterPro" id="IPR022924">
    <property type="entry name" value="Cardiolipin_synthase"/>
</dbReference>
<proteinExistence type="predicted"/>
<dbReference type="InterPro" id="IPR027379">
    <property type="entry name" value="CLS_N"/>
</dbReference>
<dbReference type="EMBL" id="CP065689">
    <property type="protein sequence ID" value="QPS59737.1"/>
    <property type="molecule type" value="Genomic_DNA"/>
</dbReference>
<evidence type="ECO:0000313" key="16">
    <source>
        <dbReference type="EMBL" id="SQH98495.1"/>
    </source>
</evidence>
<feature type="transmembrane region" description="Helical" evidence="13">
    <location>
        <begin position="41"/>
        <end position="60"/>
    </location>
</feature>
<dbReference type="AlphaFoldDB" id="A0A2X4U783"/>
<name>A0A2X4U783_9CORY</name>
<evidence type="ECO:0000256" key="2">
    <source>
        <dbReference type="ARBA" id="ARBA00022475"/>
    </source>
</evidence>
<evidence type="ECO:0000313" key="15">
    <source>
        <dbReference type="EMBL" id="QPS59737.1"/>
    </source>
</evidence>
<dbReference type="Pfam" id="PF13091">
    <property type="entry name" value="PLDc_2"/>
    <property type="match status" value="2"/>
</dbReference>
<evidence type="ECO:0000256" key="5">
    <source>
        <dbReference type="ARBA" id="ARBA00022692"/>
    </source>
</evidence>
<keyword evidence="4 16" id="KW-0808">Transferase</keyword>
<dbReference type="EMBL" id="LS483460">
    <property type="protein sequence ID" value="SQH98495.1"/>
    <property type="molecule type" value="Genomic_DNA"/>
</dbReference>
<keyword evidence="8" id="KW-0443">Lipid metabolism</keyword>
<dbReference type="NCBIfam" id="TIGR04265">
    <property type="entry name" value="bac_cardiolipin"/>
    <property type="match status" value="1"/>
</dbReference>
<evidence type="ECO:0000256" key="6">
    <source>
        <dbReference type="ARBA" id="ARBA00022737"/>
    </source>
</evidence>
<dbReference type="Pfam" id="PF13396">
    <property type="entry name" value="PLDc_N"/>
    <property type="match status" value="1"/>
</dbReference>
<evidence type="ECO:0000259" key="14">
    <source>
        <dbReference type="PROSITE" id="PS50035"/>
    </source>
</evidence>
<dbReference type="SMART" id="SM00155">
    <property type="entry name" value="PLDc"/>
    <property type="match status" value="2"/>
</dbReference>
<dbReference type="PANTHER" id="PTHR21248:SF22">
    <property type="entry name" value="PHOSPHOLIPASE D"/>
    <property type="match status" value="1"/>
</dbReference>
<dbReference type="GO" id="GO:0005886">
    <property type="term" value="C:plasma membrane"/>
    <property type="evidence" value="ECO:0007669"/>
    <property type="project" value="UniProtKB-SubCell"/>
</dbReference>
<evidence type="ECO:0000256" key="3">
    <source>
        <dbReference type="ARBA" id="ARBA00022516"/>
    </source>
</evidence>
<evidence type="ECO:0000256" key="9">
    <source>
        <dbReference type="ARBA" id="ARBA00023136"/>
    </source>
</evidence>
<evidence type="ECO:0000256" key="13">
    <source>
        <dbReference type="SAM" id="Phobius"/>
    </source>
</evidence>
<evidence type="ECO:0000256" key="1">
    <source>
        <dbReference type="ARBA" id="ARBA00004651"/>
    </source>
</evidence>